<dbReference type="InterPro" id="IPR001841">
    <property type="entry name" value="Znf_RING"/>
</dbReference>
<keyword evidence="12 19" id="KW-1133">Transmembrane helix</keyword>
<dbReference type="InterPro" id="IPR013083">
    <property type="entry name" value="Znf_RING/FYVE/PHD"/>
</dbReference>
<accession>A0A182RWL3</accession>
<dbReference type="GO" id="GO:0005778">
    <property type="term" value="C:peroxisomal membrane"/>
    <property type="evidence" value="ECO:0007669"/>
    <property type="project" value="UniProtKB-SubCell"/>
</dbReference>
<proteinExistence type="inferred from homology"/>
<dbReference type="InterPro" id="IPR025654">
    <property type="entry name" value="PEX2/10"/>
</dbReference>
<evidence type="ECO:0000256" key="17">
    <source>
        <dbReference type="ARBA" id="ARBA00034523"/>
    </source>
</evidence>
<evidence type="ECO:0000256" key="4">
    <source>
        <dbReference type="ARBA" id="ARBA00022448"/>
    </source>
</evidence>
<evidence type="ECO:0000256" key="15">
    <source>
        <dbReference type="ARBA" id="ARBA00032511"/>
    </source>
</evidence>
<keyword evidence="5" id="KW-0808">Transferase</keyword>
<dbReference type="VEuPathDB" id="VectorBase:AFUN010673"/>
<dbReference type="GO" id="GO:0016558">
    <property type="term" value="P:protein import into peroxisome matrix"/>
    <property type="evidence" value="ECO:0007669"/>
    <property type="project" value="InterPro"/>
</dbReference>
<feature type="domain" description="RING-type" evidence="20">
    <location>
        <begin position="234"/>
        <end position="274"/>
    </location>
</feature>
<evidence type="ECO:0000256" key="13">
    <source>
        <dbReference type="ARBA" id="ARBA00023136"/>
    </source>
</evidence>
<evidence type="ECO:0000256" key="2">
    <source>
        <dbReference type="ARBA" id="ARBA00004906"/>
    </source>
</evidence>
<keyword evidence="14" id="KW-0576">Peroxisome</keyword>
<name>A0A182RWL3_ANOFN</name>
<dbReference type="PROSITE" id="PS50089">
    <property type="entry name" value="ZF_RING_2"/>
    <property type="match status" value="1"/>
</dbReference>
<keyword evidence="7" id="KW-0479">Metal-binding</keyword>
<dbReference type="PANTHER" id="PTHR48178:SF1">
    <property type="entry name" value="PEROXISOME BIOGENESIS FACTOR 2"/>
    <property type="match status" value="1"/>
</dbReference>
<keyword evidence="6 19" id="KW-0812">Transmembrane</keyword>
<organism evidence="21">
    <name type="scientific">Anopheles funestus</name>
    <name type="common">African malaria mosquito</name>
    <dbReference type="NCBI Taxonomy" id="62324"/>
    <lineage>
        <taxon>Eukaryota</taxon>
        <taxon>Metazoa</taxon>
        <taxon>Ecdysozoa</taxon>
        <taxon>Arthropoda</taxon>
        <taxon>Hexapoda</taxon>
        <taxon>Insecta</taxon>
        <taxon>Pterygota</taxon>
        <taxon>Neoptera</taxon>
        <taxon>Endopterygota</taxon>
        <taxon>Diptera</taxon>
        <taxon>Nematocera</taxon>
        <taxon>Culicoidea</taxon>
        <taxon>Culicidae</taxon>
        <taxon>Anophelinae</taxon>
        <taxon>Anopheles</taxon>
    </lineage>
</organism>
<reference evidence="21" key="1">
    <citation type="submission" date="2020-05" db="UniProtKB">
        <authorList>
            <consortium name="EnsemblMetazoa"/>
        </authorList>
    </citation>
    <scope>IDENTIFICATION</scope>
    <source>
        <strain evidence="21">FUMOZ</strain>
    </source>
</reference>
<keyword evidence="10" id="KW-0862">Zinc</keyword>
<evidence type="ECO:0000256" key="16">
    <source>
        <dbReference type="ARBA" id="ARBA00034438"/>
    </source>
</evidence>
<dbReference type="PANTHER" id="PTHR48178">
    <property type="entry name" value="PEROXISOME BIOGENESIS FACTOR 2"/>
    <property type="match status" value="1"/>
</dbReference>
<comment type="catalytic activity">
    <reaction evidence="16">
        <text>[E2 ubiquitin-conjugating enzyme]-S-ubiquitinyl-L-cysteine + [acceptor protein]-L-cysteine = [E2 ubiquitin-conjugating enzyme]-L-cysteine + [acceptor protein]-S-ubiquitinyl-L-cysteine.</text>
        <dbReference type="EC" id="2.3.2.36"/>
    </reaction>
</comment>
<dbReference type="SUPFAM" id="SSF57850">
    <property type="entry name" value="RING/U-box"/>
    <property type="match status" value="1"/>
</dbReference>
<evidence type="ECO:0000256" key="3">
    <source>
        <dbReference type="ARBA" id="ARBA00008704"/>
    </source>
</evidence>
<evidence type="ECO:0000256" key="6">
    <source>
        <dbReference type="ARBA" id="ARBA00022692"/>
    </source>
</evidence>
<comment type="subcellular location">
    <subcellularLocation>
        <location evidence="1">Peroxisome membrane</location>
        <topology evidence="1">Multi-pass membrane protein</topology>
    </subcellularLocation>
</comment>
<evidence type="ECO:0000256" key="12">
    <source>
        <dbReference type="ARBA" id="ARBA00022989"/>
    </source>
</evidence>
<keyword evidence="4" id="KW-0813">Transport</keyword>
<evidence type="ECO:0000256" key="9">
    <source>
        <dbReference type="ARBA" id="ARBA00022786"/>
    </source>
</evidence>
<evidence type="ECO:0000256" key="11">
    <source>
        <dbReference type="ARBA" id="ARBA00022927"/>
    </source>
</evidence>
<evidence type="ECO:0000256" key="18">
    <source>
        <dbReference type="PROSITE-ProRule" id="PRU00175"/>
    </source>
</evidence>
<sequence length="286" mass="33202">MMGPANQNTTKMKTNFVPRVNQLDSIQLDNEITNLLRQQIQNVLQVLPPGLLSHLQPEINFVLNSALWNFSIRTAYATFGQQMLSITYEKDQLPTGKLAFHYFLTTALPYAKEICQYRLTSWSRVQKLVQLAENALVLFNLVNFFKFLRSGTRPSLVDCLLRINHRSLDGAKRRNIGYSYMTRELVWAGFMELLGFTIPFVNYHALKRKIRNLLRLETTHRQDERVELNAETKCAYCNERVILPHHMGCRHVFCYLCLKGNQLADAGFQCNVCDYRSDTFRKVVVL</sequence>
<evidence type="ECO:0000256" key="8">
    <source>
        <dbReference type="ARBA" id="ARBA00022771"/>
    </source>
</evidence>
<protein>
    <recommendedName>
        <fullName evidence="17">RING-type E3 ubiquitin transferase (cysteine targeting)</fullName>
        <ecNumber evidence="17">2.3.2.36</ecNumber>
    </recommendedName>
    <alternativeName>
        <fullName evidence="15">Peroxin-2</fullName>
    </alternativeName>
</protein>
<evidence type="ECO:0000256" key="19">
    <source>
        <dbReference type="SAM" id="Phobius"/>
    </source>
</evidence>
<evidence type="ECO:0000313" key="21">
    <source>
        <dbReference type="EnsemblMetazoa" id="AFUN010673-PA"/>
    </source>
</evidence>
<dbReference type="PROSITE" id="PS00518">
    <property type="entry name" value="ZF_RING_1"/>
    <property type="match status" value="1"/>
</dbReference>
<comment type="similarity">
    <text evidence="3">Belongs to the pex2/pex10/pex12 family.</text>
</comment>
<evidence type="ECO:0000256" key="14">
    <source>
        <dbReference type="ARBA" id="ARBA00023140"/>
    </source>
</evidence>
<dbReference type="InterPro" id="IPR006845">
    <property type="entry name" value="Pex_N"/>
</dbReference>
<dbReference type="EnsemblMetazoa" id="AFUN010673-RA">
    <property type="protein sequence ID" value="AFUN010673-PA"/>
    <property type="gene ID" value="AFUN010673"/>
</dbReference>
<evidence type="ECO:0000256" key="10">
    <source>
        <dbReference type="ARBA" id="ARBA00022833"/>
    </source>
</evidence>
<dbReference type="VEuPathDB" id="VectorBase:AFUN2_013963"/>
<evidence type="ECO:0000256" key="7">
    <source>
        <dbReference type="ARBA" id="ARBA00022723"/>
    </source>
</evidence>
<evidence type="ECO:0000256" key="5">
    <source>
        <dbReference type="ARBA" id="ARBA00022679"/>
    </source>
</evidence>
<keyword evidence="13 19" id="KW-0472">Membrane</keyword>
<dbReference type="GO" id="GO:0061630">
    <property type="term" value="F:ubiquitin protein ligase activity"/>
    <property type="evidence" value="ECO:0007669"/>
    <property type="project" value="UniProtKB-EC"/>
</dbReference>
<keyword evidence="11" id="KW-0653">Protein transport</keyword>
<keyword evidence="8 18" id="KW-0863">Zinc-finger</keyword>
<evidence type="ECO:0000259" key="20">
    <source>
        <dbReference type="PROSITE" id="PS50089"/>
    </source>
</evidence>
<dbReference type="STRING" id="62324.A0A182RWL3"/>
<keyword evidence="9" id="KW-0833">Ubl conjugation pathway</keyword>
<feature type="transmembrane region" description="Helical" evidence="19">
    <location>
        <begin position="185"/>
        <end position="206"/>
    </location>
</feature>
<dbReference type="Gene3D" id="3.30.40.10">
    <property type="entry name" value="Zinc/RING finger domain, C3HC4 (zinc finger)"/>
    <property type="match status" value="1"/>
</dbReference>
<comment type="pathway">
    <text evidence="2">Protein modification; protein ubiquitination.</text>
</comment>
<dbReference type="EC" id="2.3.2.36" evidence="17"/>
<dbReference type="Pfam" id="PF04757">
    <property type="entry name" value="Pex2_Pex12"/>
    <property type="match status" value="1"/>
</dbReference>
<dbReference type="GO" id="GO:0008270">
    <property type="term" value="F:zinc ion binding"/>
    <property type="evidence" value="ECO:0007669"/>
    <property type="project" value="UniProtKB-KW"/>
</dbReference>
<evidence type="ECO:0000256" key="1">
    <source>
        <dbReference type="ARBA" id="ARBA00004585"/>
    </source>
</evidence>
<dbReference type="AlphaFoldDB" id="A0A182RWL3"/>
<dbReference type="InterPro" id="IPR017907">
    <property type="entry name" value="Znf_RING_CS"/>
</dbReference>